<sequence length="112" mass="12785">MAAMPQHPRYQDDTTIQAWKECFENRFDKVCQRLWERFYCQARATISSAEPVIHVSARDYGSHSGPEALMEEFSASHPHTLKFPLVLEFSRACTHTDRRRRILGGAASNGSS</sequence>
<organism evidence="1 2">
    <name type="scientific">Pelobates cultripes</name>
    <name type="common">Western spadefoot toad</name>
    <dbReference type="NCBI Taxonomy" id="61616"/>
    <lineage>
        <taxon>Eukaryota</taxon>
        <taxon>Metazoa</taxon>
        <taxon>Chordata</taxon>
        <taxon>Craniata</taxon>
        <taxon>Vertebrata</taxon>
        <taxon>Euteleostomi</taxon>
        <taxon>Amphibia</taxon>
        <taxon>Batrachia</taxon>
        <taxon>Anura</taxon>
        <taxon>Pelobatoidea</taxon>
        <taxon>Pelobatidae</taxon>
        <taxon>Pelobates</taxon>
    </lineage>
</organism>
<evidence type="ECO:0000313" key="1">
    <source>
        <dbReference type="EMBL" id="CAH2282897.1"/>
    </source>
</evidence>
<name>A0AAD1RYW7_PELCU</name>
<dbReference type="Proteomes" id="UP001295444">
    <property type="component" value="Chromosome 04"/>
</dbReference>
<evidence type="ECO:0000313" key="2">
    <source>
        <dbReference type="Proteomes" id="UP001295444"/>
    </source>
</evidence>
<accession>A0AAD1RYW7</accession>
<dbReference type="AlphaFoldDB" id="A0AAD1RYW7"/>
<proteinExistence type="predicted"/>
<reference evidence="1" key="1">
    <citation type="submission" date="2022-03" db="EMBL/GenBank/DDBJ databases">
        <authorList>
            <person name="Alioto T."/>
            <person name="Alioto T."/>
            <person name="Gomez Garrido J."/>
        </authorList>
    </citation>
    <scope>NUCLEOTIDE SEQUENCE</scope>
</reference>
<protein>
    <submittedName>
        <fullName evidence="1">Uncharacterized protein</fullName>
    </submittedName>
</protein>
<dbReference type="EMBL" id="OW240915">
    <property type="protein sequence ID" value="CAH2282897.1"/>
    <property type="molecule type" value="Genomic_DNA"/>
</dbReference>
<keyword evidence="2" id="KW-1185">Reference proteome</keyword>
<gene>
    <name evidence="1" type="ORF">PECUL_23A031089</name>
</gene>